<evidence type="ECO:0000313" key="1">
    <source>
        <dbReference type="Proteomes" id="UP000887577"/>
    </source>
</evidence>
<accession>A0A914Y355</accession>
<dbReference type="Proteomes" id="UP000887577">
    <property type="component" value="Unplaced"/>
</dbReference>
<protein>
    <submittedName>
        <fullName evidence="2">Uncharacterized protein</fullName>
    </submittedName>
</protein>
<keyword evidence="1" id="KW-1185">Reference proteome</keyword>
<reference evidence="2" key="1">
    <citation type="submission" date="2022-11" db="UniProtKB">
        <authorList>
            <consortium name="WormBaseParasite"/>
        </authorList>
    </citation>
    <scope>IDENTIFICATION</scope>
</reference>
<evidence type="ECO:0000313" key="2">
    <source>
        <dbReference type="WBParaSite" id="PSU_v2.g13884.t1"/>
    </source>
</evidence>
<dbReference type="PROSITE" id="PS51257">
    <property type="entry name" value="PROKAR_LIPOPROTEIN"/>
    <property type="match status" value="1"/>
</dbReference>
<dbReference type="WBParaSite" id="PSU_v2.g13884.t1">
    <property type="protein sequence ID" value="PSU_v2.g13884.t1"/>
    <property type="gene ID" value="PSU_v2.g13884"/>
</dbReference>
<organism evidence="1 2">
    <name type="scientific">Panagrolaimus superbus</name>
    <dbReference type="NCBI Taxonomy" id="310955"/>
    <lineage>
        <taxon>Eukaryota</taxon>
        <taxon>Metazoa</taxon>
        <taxon>Ecdysozoa</taxon>
        <taxon>Nematoda</taxon>
        <taxon>Chromadorea</taxon>
        <taxon>Rhabditida</taxon>
        <taxon>Tylenchina</taxon>
        <taxon>Panagrolaimomorpha</taxon>
        <taxon>Panagrolaimoidea</taxon>
        <taxon>Panagrolaimidae</taxon>
        <taxon>Panagrolaimus</taxon>
    </lineage>
</organism>
<dbReference type="AlphaFoldDB" id="A0A914Y355"/>
<name>A0A914Y355_9BILA</name>
<sequence>MLLVNSKSSLENCVIQNCFIILILACSVCTGHICKVGGKNTLGSACTEDVSKICKQNWGDSKLESIA</sequence>
<proteinExistence type="predicted"/>